<comment type="caution">
    <text evidence="2">The sequence shown here is derived from an EMBL/GenBank/DDBJ whole genome shotgun (WGS) entry which is preliminary data.</text>
</comment>
<reference evidence="3" key="1">
    <citation type="submission" date="2019-05" db="EMBL/GenBank/DDBJ databases">
        <title>Flavobacterium profundi sp. nov., isolated from a deep-sea seamount.</title>
        <authorList>
            <person name="Zhang D.-C."/>
        </authorList>
    </citation>
    <scope>NUCLEOTIDE SEQUENCE [LARGE SCALE GENOMIC DNA]</scope>
    <source>
        <strain evidence="3">EC11</strain>
    </source>
</reference>
<feature type="signal peptide" evidence="1">
    <location>
        <begin position="1"/>
        <end position="21"/>
    </location>
</feature>
<reference evidence="2 3" key="2">
    <citation type="submission" date="2020-02" db="EMBL/GenBank/DDBJ databases">
        <title>Flavobacterium profundi sp. nov., isolated from a deep-sea seamount.</title>
        <authorList>
            <person name="Zhang D.-C."/>
        </authorList>
    </citation>
    <scope>NUCLEOTIDE SEQUENCE [LARGE SCALE GENOMIC DNA]</scope>
    <source>
        <strain evidence="2 3">EC11</strain>
    </source>
</reference>
<dbReference type="Proteomes" id="UP000817854">
    <property type="component" value="Unassembled WGS sequence"/>
</dbReference>
<proteinExistence type="predicted"/>
<evidence type="ECO:0000256" key="1">
    <source>
        <dbReference type="SAM" id="SignalP"/>
    </source>
</evidence>
<name>A0ABX0IV87_9FLAO</name>
<dbReference type="RefSeq" id="WP_140962323.1">
    <property type="nucleotide sequence ID" value="NZ_VEVQ02000005.1"/>
</dbReference>
<organism evidence="2 3">
    <name type="scientific">Flavobacterium jejuense</name>
    <dbReference type="NCBI Taxonomy" id="1544455"/>
    <lineage>
        <taxon>Bacteria</taxon>
        <taxon>Pseudomonadati</taxon>
        <taxon>Bacteroidota</taxon>
        <taxon>Flavobacteriia</taxon>
        <taxon>Flavobacteriales</taxon>
        <taxon>Flavobacteriaceae</taxon>
        <taxon>Flavobacterium</taxon>
    </lineage>
</organism>
<sequence length="138" mass="15491">MKKILTILAAIFILTASYSQEETKTDAITVYIIRNTKSMGALTKFKVFVDDALKCKLKNQHYIKTVLSPGLHKFSVQMSGSNAKTDIDHFELTLEPNKTYYLNVETPGSVLGSSSFIEITDHTAEKMIPKLNEQKDCL</sequence>
<protein>
    <submittedName>
        <fullName evidence="2">DUF2846 domain-containing protein</fullName>
    </submittedName>
</protein>
<evidence type="ECO:0000313" key="3">
    <source>
        <dbReference type="Proteomes" id="UP000817854"/>
    </source>
</evidence>
<keyword evidence="3" id="KW-1185">Reference proteome</keyword>
<keyword evidence="1" id="KW-0732">Signal</keyword>
<evidence type="ECO:0000313" key="2">
    <source>
        <dbReference type="EMBL" id="NHN25991.1"/>
    </source>
</evidence>
<gene>
    <name evidence="2" type="ORF">FIA58_009925</name>
</gene>
<dbReference type="EMBL" id="VEVQ02000005">
    <property type="protein sequence ID" value="NHN25991.1"/>
    <property type="molecule type" value="Genomic_DNA"/>
</dbReference>
<accession>A0ABX0IV87</accession>
<feature type="chain" id="PRO_5045421294" evidence="1">
    <location>
        <begin position="22"/>
        <end position="138"/>
    </location>
</feature>